<dbReference type="Pfam" id="PF01124">
    <property type="entry name" value="MAPEG"/>
    <property type="match status" value="1"/>
</dbReference>
<keyword evidence="7" id="KW-1185">Reference proteome</keyword>
<evidence type="ECO:0000256" key="5">
    <source>
        <dbReference type="SAM" id="Phobius"/>
    </source>
</evidence>
<dbReference type="InterPro" id="IPR001129">
    <property type="entry name" value="Membr-assoc_MAPEG"/>
</dbReference>
<proteinExistence type="predicted"/>
<dbReference type="PANTHER" id="PTHR35814:SF1">
    <property type="entry name" value="GLUTATHIONE S-TRANSFERASE-RELATED"/>
    <property type="match status" value="1"/>
</dbReference>
<reference evidence="6" key="1">
    <citation type="submission" date="2020-01" db="EMBL/GenBank/DDBJ databases">
        <authorList>
            <person name="Rat A."/>
        </authorList>
    </citation>
    <scope>NUCLEOTIDE SEQUENCE</scope>
    <source>
        <strain evidence="6">LMG 31231</strain>
    </source>
</reference>
<name>A0A9X9X1U8_9PROT</name>
<dbReference type="EMBL" id="JAAEDM010000069">
    <property type="protein sequence ID" value="MBR0673377.1"/>
    <property type="molecule type" value="Genomic_DNA"/>
</dbReference>
<evidence type="ECO:0000256" key="1">
    <source>
        <dbReference type="ARBA" id="ARBA00004370"/>
    </source>
</evidence>
<gene>
    <name evidence="6" type="ORF">GXW76_19545</name>
</gene>
<evidence type="ECO:0008006" key="8">
    <source>
        <dbReference type="Google" id="ProtNLM"/>
    </source>
</evidence>
<accession>A0A9X9X1U8</accession>
<evidence type="ECO:0000256" key="2">
    <source>
        <dbReference type="ARBA" id="ARBA00022692"/>
    </source>
</evidence>
<evidence type="ECO:0000313" key="7">
    <source>
        <dbReference type="Proteomes" id="UP001138751"/>
    </source>
</evidence>
<keyword evidence="2 5" id="KW-0812">Transmembrane</keyword>
<dbReference type="SUPFAM" id="SSF161084">
    <property type="entry name" value="MAPEG domain-like"/>
    <property type="match status" value="1"/>
</dbReference>
<evidence type="ECO:0000313" key="6">
    <source>
        <dbReference type="EMBL" id="MBR0673377.1"/>
    </source>
</evidence>
<dbReference type="RefSeq" id="WP_211863785.1">
    <property type="nucleotide sequence ID" value="NZ_JAAEDM010000069.1"/>
</dbReference>
<comment type="subcellular location">
    <subcellularLocation>
        <location evidence="1">Membrane</location>
    </subcellularLocation>
</comment>
<dbReference type="PANTHER" id="PTHR35814">
    <property type="match status" value="1"/>
</dbReference>
<keyword evidence="3 5" id="KW-1133">Transmembrane helix</keyword>
<evidence type="ECO:0000256" key="3">
    <source>
        <dbReference type="ARBA" id="ARBA00022989"/>
    </source>
</evidence>
<dbReference type="Proteomes" id="UP001138751">
    <property type="component" value="Unassembled WGS sequence"/>
</dbReference>
<protein>
    <recommendedName>
        <fullName evidence="8">Glutathione metabolism protein</fullName>
    </recommendedName>
</protein>
<dbReference type="Gene3D" id="1.20.120.550">
    <property type="entry name" value="Membrane associated eicosanoid/glutathione metabolism-like domain"/>
    <property type="match status" value="1"/>
</dbReference>
<feature type="transmembrane region" description="Helical" evidence="5">
    <location>
        <begin position="106"/>
        <end position="129"/>
    </location>
</feature>
<evidence type="ECO:0000256" key="4">
    <source>
        <dbReference type="ARBA" id="ARBA00023136"/>
    </source>
</evidence>
<sequence length="130" mass="13316">MPKVTALYAGLLVALFLALTFRVFAARYRAQVALGTGGDRRLLRAVRVHANFAENVPLFLAALLAAELAGAPGPTLHAAGGLMLLARALHAAGMSREPDIRPLRAAGALGTVLALTLAAALALGAGLGLW</sequence>
<organism evidence="6 7">
    <name type="scientific">Neoroseomonas soli</name>
    <dbReference type="NCBI Taxonomy" id="1081025"/>
    <lineage>
        <taxon>Bacteria</taxon>
        <taxon>Pseudomonadati</taxon>
        <taxon>Pseudomonadota</taxon>
        <taxon>Alphaproteobacteria</taxon>
        <taxon>Acetobacterales</taxon>
        <taxon>Acetobacteraceae</taxon>
        <taxon>Neoroseomonas</taxon>
    </lineage>
</organism>
<comment type="caution">
    <text evidence="6">The sequence shown here is derived from an EMBL/GenBank/DDBJ whole genome shotgun (WGS) entry which is preliminary data.</text>
</comment>
<reference evidence="6" key="2">
    <citation type="journal article" date="2021" name="Syst. Appl. Microbiol.">
        <title>Roseomonas hellenica sp. nov., isolated from roots of wild-growing Alkanna tinctoria.</title>
        <authorList>
            <person name="Rat A."/>
            <person name="Naranjo H.D."/>
            <person name="Lebbe L."/>
            <person name="Cnockaert M."/>
            <person name="Krigas N."/>
            <person name="Grigoriadou K."/>
            <person name="Maloupa E."/>
            <person name="Willems A."/>
        </authorList>
    </citation>
    <scope>NUCLEOTIDE SEQUENCE</scope>
    <source>
        <strain evidence="6">LMG 31231</strain>
    </source>
</reference>
<dbReference type="AlphaFoldDB" id="A0A9X9X1U8"/>
<keyword evidence="4 5" id="KW-0472">Membrane</keyword>
<dbReference type="GO" id="GO:0016020">
    <property type="term" value="C:membrane"/>
    <property type="evidence" value="ECO:0007669"/>
    <property type="project" value="UniProtKB-SubCell"/>
</dbReference>
<dbReference type="InterPro" id="IPR023352">
    <property type="entry name" value="MAPEG-like_dom_sf"/>
</dbReference>